<proteinExistence type="predicted"/>
<accession>A0AAV2GNE6</accession>
<gene>
    <name evidence="2" type="ORF">LTRI10_LOCUS51513</name>
</gene>
<keyword evidence="3" id="KW-1185">Reference proteome</keyword>
<reference evidence="2 3" key="1">
    <citation type="submission" date="2024-04" db="EMBL/GenBank/DDBJ databases">
        <authorList>
            <person name="Fracassetti M."/>
        </authorList>
    </citation>
    <scope>NUCLEOTIDE SEQUENCE [LARGE SCALE GENOMIC DNA]</scope>
</reference>
<name>A0AAV2GNE6_9ROSI</name>
<evidence type="ECO:0000313" key="2">
    <source>
        <dbReference type="EMBL" id="CAL1412204.1"/>
    </source>
</evidence>
<sequence length="84" mass="8988">MNASSSSAGGGGSGESSQGVLQTGCSPGSSWSRCPWTSYMRLARACSLSMRAKAIPCWVSILSRRSSYAAIRDWYSAWCAEYCC</sequence>
<feature type="compositionally biased region" description="Polar residues" evidence="1">
    <location>
        <begin position="20"/>
        <end position="30"/>
    </location>
</feature>
<dbReference type="Proteomes" id="UP001497516">
    <property type="component" value="Chromosome 9"/>
</dbReference>
<organism evidence="2 3">
    <name type="scientific">Linum trigynum</name>
    <dbReference type="NCBI Taxonomy" id="586398"/>
    <lineage>
        <taxon>Eukaryota</taxon>
        <taxon>Viridiplantae</taxon>
        <taxon>Streptophyta</taxon>
        <taxon>Embryophyta</taxon>
        <taxon>Tracheophyta</taxon>
        <taxon>Spermatophyta</taxon>
        <taxon>Magnoliopsida</taxon>
        <taxon>eudicotyledons</taxon>
        <taxon>Gunneridae</taxon>
        <taxon>Pentapetalae</taxon>
        <taxon>rosids</taxon>
        <taxon>fabids</taxon>
        <taxon>Malpighiales</taxon>
        <taxon>Linaceae</taxon>
        <taxon>Linum</taxon>
    </lineage>
</organism>
<protein>
    <submittedName>
        <fullName evidence="2">Uncharacterized protein</fullName>
    </submittedName>
</protein>
<feature type="region of interest" description="Disordered" evidence="1">
    <location>
        <begin position="1"/>
        <end position="30"/>
    </location>
</feature>
<dbReference type="EMBL" id="OZ034822">
    <property type="protein sequence ID" value="CAL1412204.1"/>
    <property type="molecule type" value="Genomic_DNA"/>
</dbReference>
<evidence type="ECO:0000256" key="1">
    <source>
        <dbReference type="SAM" id="MobiDB-lite"/>
    </source>
</evidence>
<evidence type="ECO:0000313" key="3">
    <source>
        <dbReference type="Proteomes" id="UP001497516"/>
    </source>
</evidence>
<dbReference type="AlphaFoldDB" id="A0AAV2GNE6"/>